<keyword evidence="4" id="KW-1185">Reference proteome</keyword>
<gene>
    <name evidence="3" type="ORF">TM35_000044770</name>
</gene>
<name>A0A1X0P6J3_9TRYP</name>
<dbReference type="STRING" id="67003.A0A1X0P6J3"/>
<dbReference type="EC" id="3.1.3.16" evidence="1"/>
<dbReference type="RefSeq" id="XP_028886329.1">
    <property type="nucleotide sequence ID" value="XM_029022671.1"/>
</dbReference>
<dbReference type="PANTHER" id="PTHR45673">
    <property type="entry name" value="SERINE/THREONINE-PROTEIN PHOSPHATASE 2B CATALYTIC SUBUNIT 1-RELATED"/>
    <property type="match status" value="1"/>
</dbReference>
<keyword evidence="1" id="KW-0378">Hydrolase</keyword>
<feature type="domain" description="Serine/threonine specific protein phosphatases" evidence="2">
    <location>
        <begin position="142"/>
        <end position="147"/>
    </location>
</feature>
<comment type="catalytic activity">
    <reaction evidence="1">
        <text>O-phospho-L-threonyl-[protein] + H2O = L-threonyl-[protein] + phosphate</text>
        <dbReference type="Rhea" id="RHEA:47004"/>
        <dbReference type="Rhea" id="RHEA-COMP:11060"/>
        <dbReference type="Rhea" id="RHEA-COMP:11605"/>
        <dbReference type="ChEBI" id="CHEBI:15377"/>
        <dbReference type="ChEBI" id="CHEBI:30013"/>
        <dbReference type="ChEBI" id="CHEBI:43474"/>
        <dbReference type="ChEBI" id="CHEBI:61977"/>
        <dbReference type="EC" id="3.1.3.16"/>
    </reaction>
</comment>
<dbReference type="Gene3D" id="3.60.21.10">
    <property type="match status" value="1"/>
</dbReference>
<organism evidence="3 4">
    <name type="scientific">Trypanosoma theileri</name>
    <dbReference type="NCBI Taxonomy" id="67003"/>
    <lineage>
        <taxon>Eukaryota</taxon>
        <taxon>Discoba</taxon>
        <taxon>Euglenozoa</taxon>
        <taxon>Kinetoplastea</taxon>
        <taxon>Metakinetoplastina</taxon>
        <taxon>Trypanosomatida</taxon>
        <taxon>Trypanosomatidae</taxon>
        <taxon>Trypanosoma</taxon>
    </lineage>
</organism>
<dbReference type="OrthoDB" id="5593063at2759"/>
<dbReference type="InterPro" id="IPR029052">
    <property type="entry name" value="Metallo-depent_PP-like"/>
</dbReference>
<accession>A0A1X0P6J3</accession>
<sequence length="380" mass="43304">MKCQPELTSVVPPQMFPLEEDQLFPKELACNGKRIPDTSLLQKHLELGGLITEKAALLLINDAALLFADEPNVLHLQDPITISGDIHGQYYDLLTLLCMGGDPSMTQYLFLGDYVDRGLFSCEVTLLLFAFKIRYPKTFWMLRGNHECHSLSYNFTFHDECVHKYGETVYNAFQTAFDRLPLAAVVSSVFLCVHGGISPDIKTVDDINDIDRVREPPKSGPMCDLLWSDPMEEEEEEMFPDVLFLDNKIRGCSFVFSSIAVERFLAVNNLIGVIRAHKAQFEGFRMFRKVEETEFPSVISIFSAPNYCGTYDNRGSILQINKKVLRVRQFSAVTHPYVLPDFMNAFTWSLPFLFKKLEEILQIIMVEDQVPLNTCVIKIS</sequence>
<dbReference type="GO" id="GO:0033192">
    <property type="term" value="F:calmodulin-dependent protein phosphatase activity"/>
    <property type="evidence" value="ECO:0007669"/>
    <property type="project" value="InterPro"/>
</dbReference>
<proteinExistence type="inferred from homology"/>
<reference evidence="3 4" key="1">
    <citation type="submission" date="2017-03" db="EMBL/GenBank/DDBJ databases">
        <title>An alternative strategy for trypanosome survival in the mammalian bloodstream revealed through genome and transcriptome analysis of the ubiquitous bovine parasite Trypanosoma (Megatrypanum) theileri.</title>
        <authorList>
            <person name="Kelly S."/>
            <person name="Ivens A."/>
            <person name="Mott A."/>
            <person name="O'Neill E."/>
            <person name="Emms D."/>
            <person name="Macleod O."/>
            <person name="Voorheis P."/>
            <person name="Matthews J."/>
            <person name="Matthews K."/>
            <person name="Carrington M."/>
        </authorList>
    </citation>
    <scope>NUCLEOTIDE SEQUENCE [LARGE SCALE GENOMIC DNA]</scope>
    <source>
        <strain evidence="3">Edinburgh</strain>
    </source>
</reference>
<dbReference type="EMBL" id="NBCO01000004">
    <property type="protein sequence ID" value="ORC92263.1"/>
    <property type="molecule type" value="Genomic_DNA"/>
</dbReference>
<dbReference type="GO" id="GO:0097720">
    <property type="term" value="P:calcineurin-mediated signaling"/>
    <property type="evidence" value="ECO:0007669"/>
    <property type="project" value="InterPro"/>
</dbReference>
<evidence type="ECO:0000259" key="2">
    <source>
        <dbReference type="PROSITE" id="PS00125"/>
    </source>
</evidence>
<dbReference type="InterPro" id="IPR004843">
    <property type="entry name" value="Calcineurin-like_PHP"/>
</dbReference>
<dbReference type="AlphaFoldDB" id="A0A1X0P6J3"/>
<dbReference type="Proteomes" id="UP000192257">
    <property type="component" value="Unassembled WGS sequence"/>
</dbReference>
<dbReference type="Pfam" id="PF00149">
    <property type="entry name" value="Metallophos"/>
    <property type="match status" value="1"/>
</dbReference>
<protein>
    <recommendedName>
        <fullName evidence="1">Serine/threonine-protein phosphatase</fullName>
        <ecNumber evidence="1">3.1.3.16</ecNumber>
    </recommendedName>
</protein>
<dbReference type="SMART" id="SM00156">
    <property type="entry name" value="PP2Ac"/>
    <property type="match status" value="1"/>
</dbReference>
<evidence type="ECO:0000256" key="1">
    <source>
        <dbReference type="RuleBase" id="RU004273"/>
    </source>
</evidence>
<dbReference type="SUPFAM" id="SSF56300">
    <property type="entry name" value="Metallo-dependent phosphatases"/>
    <property type="match status" value="1"/>
</dbReference>
<evidence type="ECO:0000313" key="3">
    <source>
        <dbReference type="EMBL" id="ORC92263.1"/>
    </source>
</evidence>
<dbReference type="PRINTS" id="PR00114">
    <property type="entry name" value="STPHPHTASE"/>
</dbReference>
<dbReference type="InterPro" id="IPR043360">
    <property type="entry name" value="PP2B"/>
</dbReference>
<dbReference type="GeneID" id="39982451"/>
<comment type="caution">
    <text evidence="3">The sequence shown here is derived from an EMBL/GenBank/DDBJ whole genome shotgun (WGS) entry which is preliminary data.</text>
</comment>
<dbReference type="VEuPathDB" id="TriTrypDB:TM35_000044770"/>
<comment type="similarity">
    <text evidence="1">Belongs to the PPP phosphatase family.</text>
</comment>
<dbReference type="PROSITE" id="PS00125">
    <property type="entry name" value="SER_THR_PHOSPHATASE"/>
    <property type="match status" value="1"/>
</dbReference>
<evidence type="ECO:0000313" key="4">
    <source>
        <dbReference type="Proteomes" id="UP000192257"/>
    </source>
</evidence>
<dbReference type="InterPro" id="IPR006186">
    <property type="entry name" value="Ser/Thr-sp_prot-phosphatase"/>
</dbReference>